<sequence>MTNQAIKLLLLGEVGVGKTSLARRLVFGTFDSSYKATIGVDIFDFKLKAAVSGLLVDVNLLIWDIDGDYSQDIYRHIYSAGATGALIVSDVSRPLTQKAAVDLWGGFEREFPGRPAKIVMNKADLLTSPASTLMPAAIGVDFVWTSAKTGYLVLDAFAEIARHCVARGLAL</sequence>
<dbReference type="Gene3D" id="3.40.50.300">
    <property type="entry name" value="P-loop containing nucleotide triphosphate hydrolases"/>
    <property type="match status" value="1"/>
</dbReference>
<keyword evidence="4" id="KW-1185">Reference proteome</keyword>
<dbReference type="Proteomes" id="UP000001399">
    <property type="component" value="Chromosome"/>
</dbReference>
<organism evidence="3 4">
    <name type="scientific">Rhodomicrobium vannielii (strain ATCC 17100 / DSM 162 / LMG 4299 / NCIMB 10020 / ATH 3.1.1)</name>
    <dbReference type="NCBI Taxonomy" id="648757"/>
    <lineage>
        <taxon>Bacteria</taxon>
        <taxon>Pseudomonadati</taxon>
        <taxon>Pseudomonadota</taxon>
        <taxon>Alphaproteobacteria</taxon>
        <taxon>Hyphomicrobiales</taxon>
        <taxon>Hyphomicrobiaceae</taxon>
        <taxon>Rhodomicrobium</taxon>
    </lineage>
</organism>
<evidence type="ECO:0000256" key="2">
    <source>
        <dbReference type="ARBA" id="ARBA00023134"/>
    </source>
</evidence>
<dbReference type="HOGENOM" id="CLU_041217_10_6_5"/>
<dbReference type="EMBL" id="CP002292">
    <property type="protein sequence ID" value="ADP72646.1"/>
    <property type="molecule type" value="Genomic_DNA"/>
</dbReference>
<reference evidence="4" key="1">
    <citation type="journal article" date="2011" name="J. Bacteriol.">
        <title>Genome sequences of eight morphologically diverse alphaproteobacteria.</title>
        <authorList>
            <consortium name="US DOE Joint Genome Institute"/>
            <person name="Brown P.J."/>
            <person name="Kysela D.T."/>
            <person name="Buechlein A."/>
            <person name="Hemmerich C."/>
            <person name="Brun Y.V."/>
        </authorList>
    </citation>
    <scope>NUCLEOTIDE SEQUENCE [LARGE SCALE GENOMIC DNA]</scope>
    <source>
        <strain evidence="4">ATCC 17100 / ATH 3.1.1 / DSM 162 / LMG 4299</strain>
    </source>
</reference>
<dbReference type="STRING" id="648757.Rvan_3466"/>
<dbReference type="PROSITE" id="PS51419">
    <property type="entry name" value="RAB"/>
    <property type="match status" value="1"/>
</dbReference>
<keyword evidence="2" id="KW-0342">GTP-binding</keyword>
<accession>E3I3J8</accession>
<dbReference type="KEGG" id="rva:Rvan_3466"/>
<protein>
    <submittedName>
        <fullName evidence="3">Small GTP-binding protein</fullName>
    </submittedName>
</protein>
<proteinExistence type="predicted"/>
<evidence type="ECO:0000313" key="3">
    <source>
        <dbReference type="EMBL" id="ADP72646.1"/>
    </source>
</evidence>
<dbReference type="PANTHER" id="PTHR24073">
    <property type="entry name" value="DRAB5-RELATED"/>
    <property type="match status" value="1"/>
</dbReference>
<evidence type="ECO:0000313" key="4">
    <source>
        <dbReference type="Proteomes" id="UP000001399"/>
    </source>
</evidence>
<dbReference type="PRINTS" id="PR00449">
    <property type="entry name" value="RASTRNSFRMNG"/>
</dbReference>
<dbReference type="RefSeq" id="WP_013421004.1">
    <property type="nucleotide sequence ID" value="NC_014664.1"/>
</dbReference>
<dbReference type="OrthoDB" id="7957980at2"/>
<dbReference type="InterPro" id="IPR027417">
    <property type="entry name" value="P-loop_NTPase"/>
</dbReference>
<dbReference type="GO" id="GO:0003924">
    <property type="term" value="F:GTPase activity"/>
    <property type="evidence" value="ECO:0007669"/>
    <property type="project" value="InterPro"/>
</dbReference>
<dbReference type="SMART" id="SM00175">
    <property type="entry name" value="RAB"/>
    <property type="match status" value="1"/>
</dbReference>
<dbReference type="GO" id="GO:0005525">
    <property type="term" value="F:GTP binding"/>
    <property type="evidence" value="ECO:0007669"/>
    <property type="project" value="UniProtKB-KW"/>
</dbReference>
<dbReference type="AlphaFoldDB" id="E3I3J8"/>
<dbReference type="eggNOG" id="COG1100">
    <property type="taxonomic scope" value="Bacteria"/>
</dbReference>
<dbReference type="SUPFAM" id="SSF52540">
    <property type="entry name" value="P-loop containing nucleoside triphosphate hydrolases"/>
    <property type="match status" value="1"/>
</dbReference>
<gene>
    <name evidence="3" type="ordered locus">Rvan_3466</name>
</gene>
<dbReference type="Pfam" id="PF00071">
    <property type="entry name" value="Ras"/>
    <property type="match status" value="1"/>
</dbReference>
<evidence type="ECO:0000256" key="1">
    <source>
        <dbReference type="ARBA" id="ARBA00022741"/>
    </source>
</evidence>
<name>E3I3J8_RHOVT</name>
<dbReference type="InterPro" id="IPR001806">
    <property type="entry name" value="Small_GTPase"/>
</dbReference>
<keyword evidence="1" id="KW-0547">Nucleotide-binding</keyword>